<dbReference type="InterPro" id="IPR020941">
    <property type="entry name" value="SUFU-like_domain"/>
</dbReference>
<dbReference type="EMBL" id="DXFQ01000132">
    <property type="protein sequence ID" value="HIX20346.1"/>
    <property type="molecule type" value="Genomic_DNA"/>
</dbReference>
<evidence type="ECO:0000259" key="2">
    <source>
        <dbReference type="Pfam" id="PF05076"/>
    </source>
</evidence>
<reference evidence="3" key="2">
    <citation type="submission" date="2021-04" db="EMBL/GenBank/DDBJ databases">
        <authorList>
            <person name="Gilroy R."/>
        </authorList>
    </citation>
    <scope>NUCLEOTIDE SEQUENCE</scope>
    <source>
        <strain evidence="3">14975</strain>
    </source>
</reference>
<dbReference type="Pfam" id="PF05076">
    <property type="entry name" value="SUFU"/>
    <property type="match status" value="1"/>
</dbReference>
<dbReference type="Proteomes" id="UP000823964">
    <property type="component" value="Unassembled WGS sequence"/>
</dbReference>
<sequence length="447" mass="49415">MNASQPNAADSEKPLVYDEEQEANVSEHIESYFGESQLVLHESTGTWVHVDVHIISPTPGCNMYTLVTQGMGARPFADEEGQPLRCELVLNLPPDWVSDPEDWNRPDRRWPVALMTRLARFPFVTGEPISIGHSFDFADDLRESGNMNFAGVVLLPPGAAPEGAEHCSLELLPSEGEEEYVRFFQLMPLFAEELRLLLDQGIAALLDRCTFEMMAIADPNRLNAVADAALIDEEKEHEEALSGCRTLTDFVSYCVEHDLIRSGFTARHAEADWALRTAVEEELRDEGMEEAPVGLLKVLDGPLQCWATQAVLEGAAVVAVYRDAVPPINSGWDSGLNFLSAEDLLDEDEEDVDADEAEDEEAVENEEEVDDEAEAGDDDEAEDDDAAEDDAYGEGTRLRLTNLPRIVTVNPQLLDILDIEPGERYVLGDDGAFHLQEEDDDALLTGL</sequence>
<reference evidence="3" key="1">
    <citation type="journal article" date="2021" name="PeerJ">
        <title>Extensive microbial diversity within the chicken gut microbiome revealed by metagenomics and culture.</title>
        <authorList>
            <person name="Gilroy R."/>
            <person name="Ravi A."/>
            <person name="Getino M."/>
            <person name="Pursley I."/>
            <person name="Horton D.L."/>
            <person name="Alikhan N.F."/>
            <person name="Baker D."/>
            <person name="Gharbi K."/>
            <person name="Hall N."/>
            <person name="Watson M."/>
            <person name="Adriaenssens E.M."/>
            <person name="Foster-Nyarko E."/>
            <person name="Jarju S."/>
            <person name="Secka A."/>
            <person name="Antonio M."/>
            <person name="Oren A."/>
            <person name="Chaudhuri R.R."/>
            <person name="La Ragione R."/>
            <person name="Hildebrand F."/>
            <person name="Pallen M.J."/>
        </authorList>
    </citation>
    <scope>NUCLEOTIDE SEQUENCE</scope>
    <source>
        <strain evidence="3">14975</strain>
    </source>
</reference>
<feature type="compositionally biased region" description="Acidic residues" evidence="1">
    <location>
        <begin position="347"/>
        <end position="392"/>
    </location>
</feature>
<feature type="region of interest" description="Disordered" evidence="1">
    <location>
        <begin position="1"/>
        <end position="21"/>
    </location>
</feature>
<name>A0A9D2AID4_9BACT</name>
<gene>
    <name evidence="3" type="ORF">H9862_07080</name>
</gene>
<accession>A0A9D2AID4</accession>
<protein>
    <submittedName>
        <fullName evidence="3">Suppressor of fused domain protein</fullName>
    </submittedName>
</protein>
<feature type="domain" description="Suppressor of fused-like" evidence="2">
    <location>
        <begin position="47"/>
        <end position="221"/>
    </location>
</feature>
<comment type="caution">
    <text evidence="3">The sequence shown here is derived from an EMBL/GenBank/DDBJ whole genome shotgun (WGS) entry which is preliminary data.</text>
</comment>
<organism evidence="3 4">
    <name type="scientific">Candidatus Akkermansia intestinigallinarum</name>
    <dbReference type="NCBI Taxonomy" id="2838431"/>
    <lineage>
        <taxon>Bacteria</taxon>
        <taxon>Pseudomonadati</taxon>
        <taxon>Verrucomicrobiota</taxon>
        <taxon>Verrucomicrobiia</taxon>
        <taxon>Verrucomicrobiales</taxon>
        <taxon>Akkermansiaceae</taxon>
        <taxon>Akkermansia</taxon>
    </lineage>
</organism>
<dbReference type="AlphaFoldDB" id="A0A9D2AID4"/>
<evidence type="ECO:0000313" key="4">
    <source>
        <dbReference type="Proteomes" id="UP000823964"/>
    </source>
</evidence>
<evidence type="ECO:0000313" key="3">
    <source>
        <dbReference type="EMBL" id="HIX20346.1"/>
    </source>
</evidence>
<feature type="region of interest" description="Disordered" evidence="1">
    <location>
        <begin position="347"/>
        <end position="395"/>
    </location>
</feature>
<proteinExistence type="predicted"/>
<evidence type="ECO:0000256" key="1">
    <source>
        <dbReference type="SAM" id="MobiDB-lite"/>
    </source>
</evidence>